<dbReference type="Proteomes" id="UP000267821">
    <property type="component" value="Unassembled WGS sequence"/>
</dbReference>
<organism evidence="8 9">
    <name type="scientific">Terfezia boudieri ATCC MYA-4762</name>
    <dbReference type="NCBI Taxonomy" id="1051890"/>
    <lineage>
        <taxon>Eukaryota</taxon>
        <taxon>Fungi</taxon>
        <taxon>Dikarya</taxon>
        <taxon>Ascomycota</taxon>
        <taxon>Pezizomycotina</taxon>
        <taxon>Pezizomycetes</taxon>
        <taxon>Pezizales</taxon>
        <taxon>Pezizaceae</taxon>
        <taxon>Terfezia</taxon>
    </lineage>
</organism>
<gene>
    <name evidence="8" type="ORF">L211DRAFT_437813</name>
</gene>
<dbReference type="GO" id="GO:0006412">
    <property type="term" value="P:translation"/>
    <property type="evidence" value="ECO:0007669"/>
    <property type="project" value="InterPro"/>
</dbReference>
<dbReference type="AlphaFoldDB" id="A0A3N4LJ47"/>
<dbReference type="GO" id="GO:0005762">
    <property type="term" value="C:mitochondrial large ribosomal subunit"/>
    <property type="evidence" value="ECO:0007669"/>
    <property type="project" value="TreeGrafter"/>
</dbReference>
<comment type="similarity">
    <text evidence="2">Belongs to the mitochondrion-specific ribosomal protein mL49 family.</text>
</comment>
<feature type="compositionally biased region" description="Basic and acidic residues" evidence="7">
    <location>
        <begin position="39"/>
        <end position="48"/>
    </location>
</feature>
<feature type="region of interest" description="Disordered" evidence="7">
    <location>
        <begin position="36"/>
        <end position="63"/>
    </location>
</feature>
<keyword evidence="3" id="KW-0689">Ribosomal protein</keyword>
<dbReference type="InParanoid" id="A0A3N4LJ47"/>
<comment type="subcellular location">
    <subcellularLocation>
        <location evidence="1">Mitochondrion</location>
    </subcellularLocation>
</comment>
<dbReference type="OrthoDB" id="19439at2759"/>
<keyword evidence="4" id="KW-0496">Mitochondrion</keyword>
<keyword evidence="5" id="KW-0687">Ribonucleoprotein</keyword>
<keyword evidence="9" id="KW-1185">Reference proteome</keyword>
<sequence>MISIRPASRLFAIGPVAARFQPKTIICQYSAAHFPKRNHREEQREARHSGAASRKPSPPANLPPLDAEHYPFNIIRSKTNNLPVYHYNSHTYRKTTIRHVIGDRIALRDLIQQRLGLRKGDVIINNRSQQVQIRGLLKEDVIQLLKEIGA</sequence>
<dbReference type="PANTHER" id="PTHR13477:SF0">
    <property type="entry name" value="LARGE RIBOSOMAL SUBUNIT PROTEIN ML49"/>
    <property type="match status" value="1"/>
</dbReference>
<name>A0A3N4LJ47_9PEZI</name>
<evidence type="ECO:0000256" key="5">
    <source>
        <dbReference type="ARBA" id="ARBA00023274"/>
    </source>
</evidence>
<evidence type="ECO:0000256" key="6">
    <source>
        <dbReference type="ARBA" id="ARBA00035191"/>
    </source>
</evidence>
<accession>A0A3N4LJ47</accession>
<dbReference type="PANTHER" id="PTHR13477">
    <property type="entry name" value="MITOCHONDRIAL 39S RIBOSOMAL PROTEIN L49"/>
    <property type="match status" value="1"/>
</dbReference>
<evidence type="ECO:0000313" key="8">
    <source>
        <dbReference type="EMBL" id="RPB21479.1"/>
    </source>
</evidence>
<evidence type="ECO:0000256" key="4">
    <source>
        <dbReference type="ARBA" id="ARBA00023128"/>
    </source>
</evidence>
<dbReference type="EMBL" id="ML121559">
    <property type="protein sequence ID" value="RPB21479.1"/>
    <property type="molecule type" value="Genomic_DNA"/>
</dbReference>
<dbReference type="Gene3D" id="3.30.780.10">
    <property type="entry name" value="SUI1-like domain"/>
    <property type="match status" value="1"/>
</dbReference>
<evidence type="ECO:0000256" key="7">
    <source>
        <dbReference type="SAM" id="MobiDB-lite"/>
    </source>
</evidence>
<evidence type="ECO:0000313" key="9">
    <source>
        <dbReference type="Proteomes" id="UP000267821"/>
    </source>
</evidence>
<evidence type="ECO:0000256" key="2">
    <source>
        <dbReference type="ARBA" id="ARBA00005677"/>
    </source>
</evidence>
<proteinExistence type="inferred from homology"/>
<reference evidence="8 9" key="1">
    <citation type="journal article" date="2018" name="Nat. Ecol. Evol.">
        <title>Pezizomycetes genomes reveal the molecular basis of ectomycorrhizal truffle lifestyle.</title>
        <authorList>
            <person name="Murat C."/>
            <person name="Payen T."/>
            <person name="Noel B."/>
            <person name="Kuo A."/>
            <person name="Morin E."/>
            <person name="Chen J."/>
            <person name="Kohler A."/>
            <person name="Krizsan K."/>
            <person name="Balestrini R."/>
            <person name="Da Silva C."/>
            <person name="Montanini B."/>
            <person name="Hainaut M."/>
            <person name="Levati E."/>
            <person name="Barry K.W."/>
            <person name="Belfiori B."/>
            <person name="Cichocki N."/>
            <person name="Clum A."/>
            <person name="Dockter R.B."/>
            <person name="Fauchery L."/>
            <person name="Guy J."/>
            <person name="Iotti M."/>
            <person name="Le Tacon F."/>
            <person name="Lindquist E.A."/>
            <person name="Lipzen A."/>
            <person name="Malagnac F."/>
            <person name="Mello A."/>
            <person name="Molinier V."/>
            <person name="Miyauchi S."/>
            <person name="Poulain J."/>
            <person name="Riccioni C."/>
            <person name="Rubini A."/>
            <person name="Sitrit Y."/>
            <person name="Splivallo R."/>
            <person name="Traeger S."/>
            <person name="Wang M."/>
            <person name="Zifcakova L."/>
            <person name="Wipf D."/>
            <person name="Zambonelli A."/>
            <person name="Paolocci F."/>
            <person name="Nowrousian M."/>
            <person name="Ottonello S."/>
            <person name="Baldrian P."/>
            <person name="Spatafora J.W."/>
            <person name="Henrissat B."/>
            <person name="Nagy L.G."/>
            <person name="Aury J.M."/>
            <person name="Wincker P."/>
            <person name="Grigoriev I.V."/>
            <person name="Bonfante P."/>
            <person name="Martin F.M."/>
        </authorList>
    </citation>
    <scope>NUCLEOTIDE SEQUENCE [LARGE SCALE GENOMIC DNA]</scope>
    <source>
        <strain evidence="8 9">ATCC MYA-4762</strain>
    </source>
</reference>
<evidence type="ECO:0000256" key="1">
    <source>
        <dbReference type="ARBA" id="ARBA00004173"/>
    </source>
</evidence>
<dbReference type="Pfam" id="PF05046">
    <property type="entry name" value="Img2"/>
    <property type="match status" value="1"/>
</dbReference>
<dbReference type="GO" id="GO:0003735">
    <property type="term" value="F:structural constituent of ribosome"/>
    <property type="evidence" value="ECO:0007669"/>
    <property type="project" value="InterPro"/>
</dbReference>
<dbReference type="InterPro" id="IPR007740">
    <property type="entry name" value="Ribosomal_mL49"/>
</dbReference>
<protein>
    <recommendedName>
        <fullName evidence="6">Large ribosomal subunit protein mL49</fullName>
    </recommendedName>
</protein>
<evidence type="ECO:0000256" key="3">
    <source>
        <dbReference type="ARBA" id="ARBA00022980"/>
    </source>
</evidence>